<protein>
    <submittedName>
        <fullName evidence="1">Uncharacterized protein</fullName>
    </submittedName>
</protein>
<evidence type="ECO:0000313" key="1">
    <source>
        <dbReference type="EMBL" id="JAH83934.1"/>
    </source>
</evidence>
<dbReference type="EMBL" id="GBXM01024643">
    <property type="protein sequence ID" value="JAH83934.1"/>
    <property type="molecule type" value="Transcribed_RNA"/>
</dbReference>
<reference evidence="1" key="1">
    <citation type="submission" date="2014-11" db="EMBL/GenBank/DDBJ databases">
        <authorList>
            <person name="Amaro Gonzalez C."/>
        </authorList>
    </citation>
    <scope>NUCLEOTIDE SEQUENCE</scope>
</reference>
<reference evidence="1" key="2">
    <citation type="journal article" date="2015" name="Fish Shellfish Immunol.">
        <title>Early steps in the European eel (Anguilla anguilla)-Vibrio vulnificus interaction in the gills: Role of the RtxA13 toxin.</title>
        <authorList>
            <person name="Callol A."/>
            <person name="Pajuelo D."/>
            <person name="Ebbesson L."/>
            <person name="Teles M."/>
            <person name="MacKenzie S."/>
            <person name="Amaro C."/>
        </authorList>
    </citation>
    <scope>NUCLEOTIDE SEQUENCE</scope>
</reference>
<sequence length="76" mass="9027">MHVSSIKEHSKHAIQCRRYEQVRITHYSTEMGLYLKTNHSKISAGHSSKFYQKYFKYIKAYNSGVPRFQSCRNNLI</sequence>
<dbReference type="AlphaFoldDB" id="A0A0E9W0N4"/>
<name>A0A0E9W0N4_ANGAN</name>
<proteinExistence type="predicted"/>
<accession>A0A0E9W0N4</accession>
<organism evidence="1">
    <name type="scientific">Anguilla anguilla</name>
    <name type="common">European freshwater eel</name>
    <name type="synonym">Muraena anguilla</name>
    <dbReference type="NCBI Taxonomy" id="7936"/>
    <lineage>
        <taxon>Eukaryota</taxon>
        <taxon>Metazoa</taxon>
        <taxon>Chordata</taxon>
        <taxon>Craniata</taxon>
        <taxon>Vertebrata</taxon>
        <taxon>Euteleostomi</taxon>
        <taxon>Actinopterygii</taxon>
        <taxon>Neopterygii</taxon>
        <taxon>Teleostei</taxon>
        <taxon>Anguilliformes</taxon>
        <taxon>Anguillidae</taxon>
        <taxon>Anguilla</taxon>
    </lineage>
</organism>